<keyword evidence="4" id="KW-0067">ATP-binding</keyword>
<evidence type="ECO:0000259" key="5">
    <source>
        <dbReference type="PROSITE" id="PS50893"/>
    </source>
</evidence>
<dbReference type="SUPFAM" id="SSF52540">
    <property type="entry name" value="P-loop containing nucleoside triphosphate hydrolases"/>
    <property type="match status" value="1"/>
</dbReference>
<dbReference type="Pfam" id="PF00005">
    <property type="entry name" value="ABC_tran"/>
    <property type="match status" value="1"/>
</dbReference>
<dbReference type="InterPro" id="IPR027417">
    <property type="entry name" value="P-loop_NTPase"/>
</dbReference>
<protein>
    <submittedName>
        <fullName evidence="6">ABC transporter</fullName>
    </submittedName>
</protein>
<evidence type="ECO:0000256" key="2">
    <source>
        <dbReference type="ARBA" id="ARBA00022448"/>
    </source>
</evidence>
<gene>
    <name evidence="6" type="ORF">GCM10017781_04930</name>
</gene>
<evidence type="ECO:0000313" key="6">
    <source>
        <dbReference type="EMBL" id="GHF31554.1"/>
    </source>
</evidence>
<reference evidence="7" key="1">
    <citation type="journal article" date="2019" name="Int. J. Syst. Evol. Microbiol.">
        <title>The Global Catalogue of Microorganisms (GCM) 10K type strain sequencing project: providing services to taxonomists for standard genome sequencing and annotation.</title>
        <authorList>
            <consortium name="The Broad Institute Genomics Platform"/>
            <consortium name="The Broad Institute Genome Sequencing Center for Infectious Disease"/>
            <person name="Wu L."/>
            <person name="Ma J."/>
        </authorList>
    </citation>
    <scope>NUCLEOTIDE SEQUENCE [LARGE SCALE GENOMIC DNA]</scope>
    <source>
        <strain evidence="7">CGMCC 1.18437</strain>
    </source>
</reference>
<evidence type="ECO:0000256" key="3">
    <source>
        <dbReference type="ARBA" id="ARBA00022741"/>
    </source>
</evidence>
<keyword evidence="2" id="KW-0813">Transport</keyword>
<dbReference type="EMBL" id="BNAJ01000001">
    <property type="protein sequence ID" value="GHF31554.1"/>
    <property type="molecule type" value="Genomic_DNA"/>
</dbReference>
<evidence type="ECO:0000256" key="4">
    <source>
        <dbReference type="ARBA" id="ARBA00022840"/>
    </source>
</evidence>
<organism evidence="6 7">
    <name type="scientific">Deinococcus metalli</name>
    <dbReference type="NCBI Taxonomy" id="1141878"/>
    <lineage>
        <taxon>Bacteria</taxon>
        <taxon>Thermotogati</taxon>
        <taxon>Deinococcota</taxon>
        <taxon>Deinococci</taxon>
        <taxon>Deinococcales</taxon>
        <taxon>Deinococcaceae</taxon>
        <taxon>Deinococcus</taxon>
    </lineage>
</organism>
<dbReference type="Gene3D" id="3.40.50.300">
    <property type="entry name" value="P-loop containing nucleotide triphosphate hydrolases"/>
    <property type="match status" value="1"/>
</dbReference>
<dbReference type="Proteomes" id="UP000619376">
    <property type="component" value="Unassembled WGS sequence"/>
</dbReference>
<comment type="caution">
    <text evidence="6">The sequence shown here is derived from an EMBL/GenBank/DDBJ whole genome shotgun (WGS) entry which is preliminary data.</text>
</comment>
<dbReference type="PANTHER" id="PTHR42711">
    <property type="entry name" value="ABC TRANSPORTER ATP-BINDING PROTEIN"/>
    <property type="match status" value="1"/>
</dbReference>
<dbReference type="InterPro" id="IPR003593">
    <property type="entry name" value="AAA+_ATPase"/>
</dbReference>
<feature type="domain" description="ABC transporter" evidence="5">
    <location>
        <begin position="13"/>
        <end position="238"/>
    </location>
</feature>
<proteinExistence type="inferred from homology"/>
<dbReference type="PROSITE" id="PS50893">
    <property type="entry name" value="ABC_TRANSPORTER_2"/>
    <property type="match status" value="1"/>
</dbReference>
<keyword evidence="3" id="KW-0547">Nucleotide-binding</keyword>
<evidence type="ECO:0000256" key="1">
    <source>
        <dbReference type="ARBA" id="ARBA00005417"/>
    </source>
</evidence>
<dbReference type="SMART" id="SM00382">
    <property type="entry name" value="AAA"/>
    <property type="match status" value="1"/>
</dbReference>
<accession>A0ABQ3JKS4</accession>
<keyword evidence="7" id="KW-1185">Reference proteome</keyword>
<dbReference type="InterPro" id="IPR050763">
    <property type="entry name" value="ABC_transporter_ATP-binding"/>
</dbReference>
<dbReference type="CDD" id="cd03230">
    <property type="entry name" value="ABC_DR_subfamily_A"/>
    <property type="match status" value="1"/>
</dbReference>
<dbReference type="PROSITE" id="PS00211">
    <property type="entry name" value="ABC_TRANSPORTER_1"/>
    <property type="match status" value="1"/>
</dbReference>
<dbReference type="PANTHER" id="PTHR42711:SF5">
    <property type="entry name" value="ABC TRANSPORTER ATP-BINDING PROTEIN NATA"/>
    <property type="match status" value="1"/>
</dbReference>
<comment type="similarity">
    <text evidence="1">Belongs to the ABC transporter superfamily.</text>
</comment>
<dbReference type="InterPro" id="IPR003439">
    <property type="entry name" value="ABC_transporter-like_ATP-bd"/>
</dbReference>
<evidence type="ECO:0000313" key="7">
    <source>
        <dbReference type="Proteomes" id="UP000619376"/>
    </source>
</evidence>
<sequence length="306" mass="32711">MAPREGGVHVNAIETSGLGKEYAPGVGLRPMTLEVAPGEIFGFLGPNGAGKTTAIRTLLGFLRPTAGSARILGHDVWRGREAVHARVGYLPGEIKLRPEWTAGEVIRRAAALRGQHDLAHSLTVARRLALDVTRRVGTLSKGNRQKVGLCAALAARADVLILDEPTDGLDPLAQDTVLALLREARSEGRTVFLSSHVLTEVERVADRVGLIRAGDLVRVDDLAALTAGLPQRVSVHFAASPTRDFTALPGLTDVVREGHELHANWRGAPGDLLRALADEELSAFSVTPPTLEDAFLGEYRGTGHDR</sequence>
<name>A0ABQ3JKS4_9DEIO</name>
<dbReference type="InterPro" id="IPR017871">
    <property type="entry name" value="ABC_transporter-like_CS"/>
</dbReference>